<gene>
    <name evidence="1" type="ORF">H8712_14600</name>
</gene>
<dbReference type="Pfam" id="PF13189">
    <property type="entry name" value="Cytidylate_kin2"/>
    <property type="match status" value="1"/>
</dbReference>
<evidence type="ECO:0000313" key="2">
    <source>
        <dbReference type="Proteomes" id="UP000661649"/>
    </source>
</evidence>
<dbReference type="EMBL" id="JACRTP010000008">
    <property type="protein sequence ID" value="MBC8629813.1"/>
    <property type="molecule type" value="Genomic_DNA"/>
</dbReference>
<dbReference type="RefSeq" id="WP_187559212.1">
    <property type="nucleotide sequence ID" value="NZ_JACRTP010000008.1"/>
</dbReference>
<dbReference type="SUPFAM" id="SSF52540">
    <property type="entry name" value="P-loop containing nucleoside triphosphate hydrolases"/>
    <property type="match status" value="1"/>
</dbReference>
<dbReference type="Proteomes" id="UP000661649">
    <property type="component" value="Unassembled WGS sequence"/>
</dbReference>
<name>A0ABR7PEG2_9FIRM</name>
<reference evidence="1 2" key="1">
    <citation type="submission" date="2020-08" db="EMBL/GenBank/DDBJ databases">
        <title>Genome public.</title>
        <authorList>
            <person name="Liu C."/>
            <person name="Sun Q."/>
        </authorList>
    </citation>
    <scope>NUCLEOTIDE SEQUENCE [LARGE SCALE GENOMIC DNA]</scope>
    <source>
        <strain evidence="1 2">3_YM_SP_D4_24.mj</strain>
    </source>
</reference>
<accession>A0ABR7PEG2</accession>
<keyword evidence="2" id="KW-1185">Reference proteome</keyword>
<organism evidence="1 2">
    <name type="scientific">Blautia stercoris</name>
    <dbReference type="NCBI Taxonomy" id="871664"/>
    <lineage>
        <taxon>Bacteria</taxon>
        <taxon>Bacillati</taxon>
        <taxon>Bacillota</taxon>
        <taxon>Clostridia</taxon>
        <taxon>Lachnospirales</taxon>
        <taxon>Lachnospiraceae</taxon>
        <taxon>Blautia</taxon>
    </lineage>
</organism>
<sequence length="199" mass="23805">MSKQVITINRTYGSNGRLIGKALSERLNIPFYDKELIELVSQECNIPAKELEKVDEKRANQWHLPLKEAMQMEPQYHFRPMNDVLFDAQSTVIRDLAEKEDCIIVGRCADYVLQEKKNCHRVFIYAPFDYRVQTVIHRLDRNETSAKRLVKKMDKERRYYYEYFTDRKWMDMNHYDLCIDSSKFSETAILDILESLYLK</sequence>
<dbReference type="InterPro" id="IPR027417">
    <property type="entry name" value="P-loop_NTPase"/>
</dbReference>
<evidence type="ECO:0000313" key="1">
    <source>
        <dbReference type="EMBL" id="MBC8629813.1"/>
    </source>
</evidence>
<dbReference type="Gene3D" id="3.40.50.300">
    <property type="entry name" value="P-loop containing nucleotide triphosphate hydrolases"/>
    <property type="match status" value="1"/>
</dbReference>
<protein>
    <submittedName>
        <fullName evidence="1">Cytidylate kinase-like family protein</fullName>
    </submittedName>
</protein>
<comment type="caution">
    <text evidence="1">The sequence shown here is derived from an EMBL/GenBank/DDBJ whole genome shotgun (WGS) entry which is preliminary data.</text>
</comment>
<proteinExistence type="predicted"/>